<gene>
    <name evidence="2" type="ORF">COA96_11195</name>
</gene>
<evidence type="ECO:0000256" key="1">
    <source>
        <dbReference type="SAM" id="SignalP"/>
    </source>
</evidence>
<dbReference type="Gene3D" id="2.130.10.130">
    <property type="entry name" value="Integrin alpha, N-terminal"/>
    <property type="match status" value="1"/>
</dbReference>
<dbReference type="InterPro" id="IPR028994">
    <property type="entry name" value="Integrin_alpha_N"/>
</dbReference>
<organism evidence="2 3">
    <name type="scientific">SAR86 cluster bacterium</name>
    <dbReference type="NCBI Taxonomy" id="2030880"/>
    <lineage>
        <taxon>Bacteria</taxon>
        <taxon>Pseudomonadati</taxon>
        <taxon>Pseudomonadota</taxon>
        <taxon>Gammaproteobacteria</taxon>
        <taxon>SAR86 cluster</taxon>
    </lineage>
</organism>
<feature type="signal peptide" evidence="1">
    <location>
        <begin position="1"/>
        <end position="30"/>
    </location>
</feature>
<sequence>MSNSKQFCKNLFLFLVFCLPVYLSLNPLSAAELAFTQQAFQFPAETENLLIVDTNGDGLQEIISVVDDTLRIYFQNANGFDFDAGYDKLQFPGEAIGWDVSMAYNSAQPNSASIIALIDGKEVLVWRIKDQAIQNPEVIKTSLNGFLTKGTNRLHFSRDVNGDGIDDLIIPGAGVLNLHIRTSDQNSQPEYQPGLSVRSDIRMRTRLNSNQLERRTGQSIRIPMMNLRDVNGDGFDDLISRTDERLDVFIAAQSAERYFPALPSYSLDIAEIEERLGEVDIDNLDFSNLTGLLSLTHEEILEDVDGDGIEDLLLREGGKVSLYGGTAEGMNFDQPRQVLRSGGNVLSTFLMDENEDGLKDLWLWRVEPISVGDIFIWLALSGSIAVEAFIYPNEGERFSRRPNRKLTINLKFPSIIRLATSFSKIADEVQEDNTDTSIPLTTARLDATLAADDLLVIVNNQIEIFLNAIQVDSDQEEGSGEILSSLNYSRERDNYEINIREIIENISINGNTLLEQVDGQSADITLALNTELVVGDIIPAQLNNDELDDVFVFTDTDSSHISGILLLSN</sequence>
<feature type="chain" id="PRO_5012517548" description="VCBS repeat-containing protein" evidence="1">
    <location>
        <begin position="31"/>
        <end position="569"/>
    </location>
</feature>
<name>A0A2A5AX51_9GAMM</name>
<evidence type="ECO:0000313" key="3">
    <source>
        <dbReference type="Proteomes" id="UP000218327"/>
    </source>
</evidence>
<evidence type="ECO:0008006" key="4">
    <source>
        <dbReference type="Google" id="ProtNLM"/>
    </source>
</evidence>
<dbReference type="Proteomes" id="UP000218327">
    <property type="component" value="Unassembled WGS sequence"/>
</dbReference>
<dbReference type="SUPFAM" id="SSF69318">
    <property type="entry name" value="Integrin alpha N-terminal domain"/>
    <property type="match status" value="1"/>
</dbReference>
<protein>
    <recommendedName>
        <fullName evidence="4">VCBS repeat-containing protein</fullName>
    </recommendedName>
</protein>
<dbReference type="AlphaFoldDB" id="A0A2A5AX51"/>
<dbReference type="EMBL" id="NVVJ01000035">
    <property type="protein sequence ID" value="PCJ23710.1"/>
    <property type="molecule type" value="Genomic_DNA"/>
</dbReference>
<comment type="caution">
    <text evidence="2">The sequence shown here is derived from an EMBL/GenBank/DDBJ whole genome shotgun (WGS) entry which is preliminary data.</text>
</comment>
<reference evidence="3" key="1">
    <citation type="submission" date="2017-08" db="EMBL/GenBank/DDBJ databases">
        <title>A dynamic microbial community with high functional redundancy inhabits the cold, oxic subseafloor aquifer.</title>
        <authorList>
            <person name="Tully B.J."/>
            <person name="Wheat C.G."/>
            <person name="Glazer B.T."/>
            <person name="Huber J.A."/>
        </authorList>
    </citation>
    <scope>NUCLEOTIDE SEQUENCE [LARGE SCALE GENOMIC DNA]</scope>
</reference>
<keyword evidence="1" id="KW-0732">Signal</keyword>
<accession>A0A2A5AX51</accession>
<proteinExistence type="predicted"/>
<evidence type="ECO:0000313" key="2">
    <source>
        <dbReference type="EMBL" id="PCJ23710.1"/>
    </source>
</evidence>